<feature type="region of interest" description="Disordered" evidence="1">
    <location>
        <begin position="25"/>
        <end position="61"/>
    </location>
</feature>
<sequence>MKTKLLMISAVLFALSLPMSAMAANGHNDHDSHDSHDSHGEHADQGHDAHDQHDDHAGHEGMSAEGDMVVVGSVTEKGVKAMAHMKDVREAMADMGMNITHHFMVAFVDEQSGDQIEEGMAALKFEGPQGTTEGPIKMMGMEGHFGADIELEHPGHYKLKVGTKLADGEKRQFEFSYELK</sequence>
<keyword evidence="4" id="KW-1185">Reference proteome</keyword>
<name>A0A0B5FR98_9BACT</name>
<dbReference type="EMBL" id="CP010311">
    <property type="protein sequence ID" value="AJF06645.1"/>
    <property type="molecule type" value="Genomic_DNA"/>
</dbReference>
<evidence type="ECO:0008006" key="5">
    <source>
        <dbReference type="Google" id="ProtNLM"/>
    </source>
</evidence>
<keyword evidence="2" id="KW-0732">Signal</keyword>
<dbReference type="RefSeq" id="WP_040200366.1">
    <property type="nucleotide sequence ID" value="NZ_CP010311.1"/>
</dbReference>
<dbReference type="KEGG" id="gsb:GSUB_08950"/>
<feature type="signal peptide" evidence="2">
    <location>
        <begin position="1"/>
        <end position="23"/>
    </location>
</feature>
<gene>
    <name evidence="3" type="ORF">GSUB_08950</name>
</gene>
<accession>A0A0B5FR98</accession>
<protein>
    <recommendedName>
        <fullName evidence="5">YtkA-like domain-containing protein</fullName>
    </recommendedName>
</protein>
<evidence type="ECO:0000313" key="3">
    <source>
        <dbReference type="EMBL" id="AJF06645.1"/>
    </source>
</evidence>
<organism evidence="3 4">
    <name type="scientific">Geoalkalibacter subterraneus</name>
    <dbReference type="NCBI Taxonomy" id="483547"/>
    <lineage>
        <taxon>Bacteria</taxon>
        <taxon>Pseudomonadati</taxon>
        <taxon>Thermodesulfobacteriota</taxon>
        <taxon>Desulfuromonadia</taxon>
        <taxon>Desulfuromonadales</taxon>
        <taxon>Geoalkalibacteraceae</taxon>
        <taxon>Geoalkalibacter</taxon>
    </lineage>
</organism>
<proteinExistence type="predicted"/>
<dbReference type="HOGENOM" id="CLU_1710665_0_0_7"/>
<reference evidence="3 4" key="1">
    <citation type="journal article" date="2015" name="Genome Announc.">
        <title>Genomes of Geoalkalibacter ferrihydriticus Z-0531T and Geoalkalibacter subterraneus Red1T, Two Haloalkaliphilic Metal-Reducing Deltaproteobacteria.</title>
        <authorList>
            <person name="Badalamenti J.P."/>
            <person name="Krajmalnik-Brown R."/>
            <person name="Torres C.I."/>
            <person name="Bond D.R."/>
        </authorList>
    </citation>
    <scope>NUCLEOTIDE SEQUENCE [LARGE SCALE GENOMIC DNA]</scope>
    <source>
        <strain evidence="3 4">Red1</strain>
    </source>
</reference>
<evidence type="ECO:0000256" key="2">
    <source>
        <dbReference type="SAM" id="SignalP"/>
    </source>
</evidence>
<dbReference type="OrthoDB" id="5397223at2"/>
<evidence type="ECO:0000256" key="1">
    <source>
        <dbReference type="SAM" id="MobiDB-lite"/>
    </source>
</evidence>
<feature type="chain" id="PRO_5002117055" description="YtkA-like domain-containing protein" evidence="2">
    <location>
        <begin position="24"/>
        <end position="180"/>
    </location>
</feature>
<evidence type="ECO:0000313" key="4">
    <source>
        <dbReference type="Proteomes" id="UP000035036"/>
    </source>
</evidence>
<feature type="compositionally biased region" description="Basic and acidic residues" evidence="1">
    <location>
        <begin position="27"/>
        <end position="59"/>
    </location>
</feature>
<dbReference type="Proteomes" id="UP000035036">
    <property type="component" value="Chromosome"/>
</dbReference>
<dbReference type="AlphaFoldDB" id="A0A0B5FR98"/>